<dbReference type="InterPro" id="IPR011583">
    <property type="entry name" value="Chitinase_II/V-like_cat"/>
</dbReference>
<dbReference type="PANTHER" id="PTHR11177:SF317">
    <property type="entry name" value="CHITINASE 12-RELATED"/>
    <property type="match status" value="1"/>
</dbReference>
<dbReference type="GO" id="GO:0006032">
    <property type="term" value="P:chitin catabolic process"/>
    <property type="evidence" value="ECO:0007669"/>
    <property type="project" value="UniProtKB-KW"/>
</dbReference>
<sequence>MHALVGAASAATYKEGRVVLGYFPVQRTVSDIPWQSLTHANIAFAHTSDSGDITFVGDVVNSTMSSEENARELIAAGQKNDVKMLVAVGGQGTFSEHLATALSSPESQSAFLSNAVNFVKDYNLDGIDIDWEYPKNVDDAQTLLSALQGTRDALDKSFGKGKKLLTITLYNHPYLGPDVPTVDYKPYYEAVDYGLMMAYDYFGSWADYTAPNSPFVDVPFYPGSFRNTTDAWLAAGWPANKLVAGLAFYGHSSIVSTEMSANMTNQYVPIDNHTSIDGPISEISGTWTWRDLREPSDGALSDPSTAGSGWARTWDRFTMTPWLFRKSDGVYVGYDDQDSLGIKLDYSLRNDLAGVMIWEIGYDYKNELMSYVRDFIVQIDDGAEPKNCAPSNSELDNIYDTSRNPAFFNRRSPGISNIRRDALDTDAPICHFGDADEHSAAVTTWRLSELKLTSIATAVVVILVATM</sequence>
<keyword evidence="6" id="KW-0624">Polysaccharide degradation</keyword>
<evidence type="ECO:0000256" key="4">
    <source>
        <dbReference type="ARBA" id="ARBA00023277"/>
    </source>
</evidence>
<evidence type="ECO:0000256" key="1">
    <source>
        <dbReference type="ARBA" id="ARBA00000822"/>
    </source>
</evidence>
<dbReference type="AlphaFoldDB" id="A0A2G5BED2"/>
<dbReference type="GO" id="GO:0008843">
    <property type="term" value="F:endochitinase activity"/>
    <property type="evidence" value="ECO:0007669"/>
    <property type="project" value="UniProtKB-EC"/>
</dbReference>
<evidence type="ECO:0000313" key="11">
    <source>
        <dbReference type="Proteomes" id="UP000242474"/>
    </source>
</evidence>
<evidence type="ECO:0000256" key="3">
    <source>
        <dbReference type="ARBA" id="ARBA00023024"/>
    </source>
</evidence>
<dbReference type="PROSITE" id="PS51910">
    <property type="entry name" value="GH18_2"/>
    <property type="match status" value="1"/>
</dbReference>
<evidence type="ECO:0000256" key="7">
    <source>
        <dbReference type="RuleBase" id="RU000489"/>
    </source>
</evidence>
<dbReference type="GO" id="GO:0005576">
    <property type="term" value="C:extracellular region"/>
    <property type="evidence" value="ECO:0007669"/>
    <property type="project" value="TreeGrafter"/>
</dbReference>
<evidence type="ECO:0000259" key="9">
    <source>
        <dbReference type="PROSITE" id="PS51910"/>
    </source>
</evidence>
<feature type="domain" description="GH18" evidence="9">
    <location>
        <begin position="17"/>
        <end position="379"/>
    </location>
</feature>
<organism evidence="10 11">
    <name type="scientific">Coemansia reversa (strain ATCC 12441 / NRRL 1564)</name>
    <dbReference type="NCBI Taxonomy" id="763665"/>
    <lineage>
        <taxon>Eukaryota</taxon>
        <taxon>Fungi</taxon>
        <taxon>Fungi incertae sedis</taxon>
        <taxon>Zoopagomycota</taxon>
        <taxon>Kickxellomycotina</taxon>
        <taxon>Kickxellomycetes</taxon>
        <taxon>Kickxellales</taxon>
        <taxon>Kickxellaceae</taxon>
        <taxon>Coemansia</taxon>
    </lineage>
</organism>
<reference evidence="10 11" key="1">
    <citation type="journal article" date="2015" name="Genome Biol. Evol.">
        <title>Phylogenomic analyses indicate that early fungi evolved digesting cell walls of algal ancestors of land plants.</title>
        <authorList>
            <person name="Chang Y."/>
            <person name="Wang S."/>
            <person name="Sekimoto S."/>
            <person name="Aerts A.L."/>
            <person name="Choi C."/>
            <person name="Clum A."/>
            <person name="LaButti K.M."/>
            <person name="Lindquist E.A."/>
            <person name="Yee Ngan C."/>
            <person name="Ohm R.A."/>
            <person name="Salamov A.A."/>
            <person name="Grigoriev I.V."/>
            <person name="Spatafora J.W."/>
            <person name="Berbee M.L."/>
        </authorList>
    </citation>
    <scope>NUCLEOTIDE SEQUENCE [LARGE SCALE GENOMIC DNA]</scope>
    <source>
        <strain evidence="10 11">NRRL 1564</strain>
    </source>
</reference>
<dbReference type="STRING" id="763665.A0A2G5BED2"/>
<comment type="similarity">
    <text evidence="8">Belongs to the glycosyl hydrolase 18 family.</text>
</comment>
<dbReference type="InterPro" id="IPR001223">
    <property type="entry name" value="Glyco_hydro18_cat"/>
</dbReference>
<dbReference type="InterPro" id="IPR017853">
    <property type="entry name" value="GH"/>
</dbReference>
<dbReference type="EMBL" id="KZ303495">
    <property type="protein sequence ID" value="PIA17378.1"/>
    <property type="molecule type" value="Genomic_DNA"/>
</dbReference>
<dbReference type="SMART" id="SM00636">
    <property type="entry name" value="Glyco_18"/>
    <property type="match status" value="1"/>
</dbReference>
<dbReference type="InterPro" id="IPR029070">
    <property type="entry name" value="Chitinase_insertion_sf"/>
</dbReference>
<dbReference type="InterPro" id="IPR050314">
    <property type="entry name" value="Glycosyl_Hydrlase_18"/>
</dbReference>
<dbReference type="Proteomes" id="UP000242474">
    <property type="component" value="Unassembled WGS sequence"/>
</dbReference>
<dbReference type="Gene3D" id="3.10.50.10">
    <property type="match status" value="1"/>
</dbReference>
<keyword evidence="4" id="KW-0119">Carbohydrate metabolism</keyword>
<dbReference type="PROSITE" id="PS01095">
    <property type="entry name" value="GH18_1"/>
    <property type="match status" value="1"/>
</dbReference>
<keyword evidence="2 7" id="KW-0378">Hydrolase</keyword>
<dbReference type="OrthoDB" id="76388at2759"/>
<dbReference type="Gene3D" id="3.20.20.80">
    <property type="entry name" value="Glycosidases"/>
    <property type="match status" value="1"/>
</dbReference>
<accession>A0A2G5BED2</accession>
<dbReference type="GO" id="GO:0000272">
    <property type="term" value="P:polysaccharide catabolic process"/>
    <property type="evidence" value="ECO:0007669"/>
    <property type="project" value="UniProtKB-KW"/>
</dbReference>
<evidence type="ECO:0000256" key="8">
    <source>
        <dbReference type="RuleBase" id="RU004453"/>
    </source>
</evidence>
<evidence type="ECO:0000256" key="5">
    <source>
        <dbReference type="ARBA" id="ARBA00023295"/>
    </source>
</evidence>
<keyword evidence="5 7" id="KW-0326">Glycosidase</keyword>
<protein>
    <submittedName>
        <fullName evidence="10">Glycoside hydrolase</fullName>
    </submittedName>
</protein>
<proteinExistence type="inferred from homology"/>
<dbReference type="PANTHER" id="PTHR11177">
    <property type="entry name" value="CHITINASE"/>
    <property type="match status" value="1"/>
</dbReference>
<dbReference type="SUPFAM" id="SSF51445">
    <property type="entry name" value="(Trans)glycosidases"/>
    <property type="match status" value="1"/>
</dbReference>
<dbReference type="Pfam" id="PF00704">
    <property type="entry name" value="Glyco_hydro_18"/>
    <property type="match status" value="1"/>
</dbReference>
<comment type="catalytic activity">
    <reaction evidence="1">
        <text>Random endo-hydrolysis of N-acetyl-beta-D-glucosaminide (1-&gt;4)-beta-linkages in chitin and chitodextrins.</text>
        <dbReference type="EC" id="3.2.1.14"/>
    </reaction>
</comment>
<keyword evidence="11" id="KW-1185">Reference proteome</keyword>
<dbReference type="GO" id="GO:0008061">
    <property type="term" value="F:chitin binding"/>
    <property type="evidence" value="ECO:0007669"/>
    <property type="project" value="InterPro"/>
</dbReference>
<evidence type="ECO:0000256" key="2">
    <source>
        <dbReference type="ARBA" id="ARBA00022801"/>
    </source>
</evidence>
<gene>
    <name evidence="10" type="ORF">COEREDRAFT_41341</name>
</gene>
<evidence type="ECO:0000313" key="10">
    <source>
        <dbReference type="EMBL" id="PIA17378.1"/>
    </source>
</evidence>
<dbReference type="InterPro" id="IPR001579">
    <property type="entry name" value="Glyco_hydro_18_chit_AS"/>
</dbReference>
<name>A0A2G5BED2_COERN</name>
<keyword evidence="3" id="KW-0146">Chitin degradation</keyword>
<evidence type="ECO:0000256" key="6">
    <source>
        <dbReference type="ARBA" id="ARBA00023326"/>
    </source>
</evidence>